<keyword evidence="7" id="KW-1133">Transmembrane helix</keyword>
<keyword evidence="7" id="KW-0812">Transmembrane</keyword>
<keyword evidence="6" id="KW-0016">Alginate biosynthesis</keyword>
<reference evidence="9" key="2">
    <citation type="submission" date="2021-04" db="EMBL/GenBank/DDBJ databases">
        <authorList>
            <person name="Gilroy R."/>
        </authorList>
    </citation>
    <scope>NUCLEOTIDE SEQUENCE</scope>
    <source>
        <strain evidence="9">ChiHecec2B26-7398</strain>
    </source>
</reference>
<proteinExistence type="predicted"/>
<comment type="pathway">
    <text evidence="2">Glycan biosynthesis; alginate biosynthesis.</text>
</comment>
<dbReference type="SUPFAM" id="SSF52266">
    <property type="entry name" value="SGNH hydrolase"/>
    <property type="match status" value="1"/>
</dbReference>
<evidence type="ECO:0000256" key="5">
    <source>
        <dbReference type="ARBA" id="ARBA00022764"/>
    </source>
</evidence>
<evidence type="ECO:0000256" key="4">
    <source>
        <dbReference type="ARBA" id="ARBA00022729"/>
    </source>
</evidence>
<dbReference type="GO" id="GO:0016740">
    <property type="term" value="F:transferase activity"/>
    <property type="evidence" value="ECO:0007669"/>
    <property type="project" value="UniProtKB-KW"/>
</dbReference>
<reference evidence="9" key="1">
    <citation type="journal article" date="2021" name="PeerJ">
        <title>Extensive microbial diversity within the chicken gut microbiome revealed by metagenomics and culture.</title>
        <authorList>
            <person name="Gilroy R."/>
            <person name="Ravi A."/>
            <person name="Getino M."/>
            <person name="Pursley I."/>
            <person name="Horton D.L."/>
            <person name="Alikhan N.F."/>
            <person name="Baker D."/>
            <person name="Gharbi K."/>
            <person name="Hall N."/>
            <person name="Watson M."/>
            <person name="Adriaenssens E.M."/>
            <person name="Foster-Nyarko E."/>
            <person name="Jarju S."/>
            <person name="Secka A."/>
            <person name="Antonio M."/>
            <person name="Oren A."/>
            <person name="Chaudhuri R.R."/>
            <person name="La Ragione R."/>
            <person name="Hildebrand F."/>
            <person name="Pallen M.J."/>
        </authorList>
    </citation>
    <scope>NUCLEOTIDE SEQUENCE</scope>
    <source>
        <strain evidence="9">ChiHecec2B26-7398</strain>
    </source>
</reference>
<evidence type="ECO:0000259" key="8">
    <source>
        <dbReference type="Pfam" id="PF16822"/>
    </source>
</evidence>
<evidence type="ECO:0000256" key="3">
    <source>
        <dbReference type="ARBA" id="ARBA00022679"/>
    </source>
</evidence>
<keyword evidence="4" id="KW-0732">Signal</keyword>
<dbReference type="GO" id="GO:0042121">
    <property type="term" value="P:alginic acid biosynthetic process"/>
    <property type="evidence" value="ECO:0007669"/>
    <property type="project" value="UniProtKB-KW"/>
</dbReference>
<protein>
    <recommendedName>
        <fullName evidence="8">AlgX/AlgJ SGNH hydrolase-like domain-containing protein</fullName>
    </recommendedName>
</protein>
<evidence type="ECO:0000256" key="2">
    <source>
        <dbReference type="ARBA" id="ARBA00005182"/>
    </source>
</evidence>
<dbReference type="InterPro" id="IPR031811">
    <property type="entry name" value="ALGX/ALGJ_SGNH-like"/>
</dbReference>
<name>A0A9D2BTR6_9FIRM</name>
<evidence type="ECO:0000256" key="6">
    <source>
        <dbReference type="ARBA" id="ARBA00022841"/>
    </source>
</evidence>
<evidence type="ECO:0000313" key="10">
    <source>
        <dbReference type="Proteomes" id="UP000886751"/>
    </source>
</evidence>
<dbReference type="Pfam" id="PF16822">
    <property type="entry name" value="ALGX"/>
    <property type="match status" value="1"/>
</dbReference>
<dbReference type="EMBL" id="DXEI01000072">
    <property type="protein sequence ID" value="HIX94730.1"/>
    <property type="molecule type" value="Genomic_DNA"/>
</dbReference>
<accession>A0A9D2BTR6</accession>
<evidence type="ECO:0000256" key="7">
    <source>
        <dbReference type="SAM" id="Phobius"/>
    </source>
</evidence>
<keyword evidence="5" id="KW-0574">Periplasm</keyword>
<organism evidence="9 10">
    <name type="scientific">Candidatus Gemmiger excrementipullorum</name>
    <dbReference type="NCBI Taxonomy" id="2838610"/>
    <lineage>
        <taxon>Bacteria</taxon>
        <taxon>Bacillati</taxon>
        <taxon>Bacillota</taxon>
        <taxon>Clostridia</taxon>
        <taxon>Eubacteriales</taxon>
        <taxon>Gemmiger</taxon>
    </lineage>
</organism>
<feature type="transmembrane region" description="Helical" evidence="7">
    <location>
        <begin position="21"/>
        <end position="41"/>
    </location>
</feature>
<feature type="domain" description="AlgX/AlgJ SGNH hydrolase-like" evidence="8">
    <location>
        <begin position="109"/>
        <end position="219"/>
    </location>
</feature>
<keyword evidence="3" id="KW-0808">Transferase</keyword>
<evidence type="ECO:0000313" key="9">
    <source>
        <dbReference type="EMBL" id="HIX94730.1"/>
    </source>
</evidence>
<dbReference type="AlphaFoldDB" id="A0A9D2BTR6"/>
<evidence type="ECO:0000256" key="1">
    <source>
        <dbReference type="ARBA" id="ARBA00004418"/>
    </source>
</evidence>
<comment type="subcellular location">
    <subcellularLocation>
        <location evidence="1">Periplasm</location>
    </subcellularLocation>
</comment>
<dbReference type="Proteomes" id="UP000886751">
    <property type="component" value="Unassembled WGS sequence"/>
</dbReference>
<gene>
    <name evidence="9" type="ORF">H9846_04665</name>
</gene>
<dbReference type="GO" id="GO:0042597">
    <property type="term" value="C:periplasmic space"/>
    <property type="evidence" value="ECO:0007669"/>
    <property type="project" value="UniProtKB-SubCell"/>
</dbReference>
<keyword evidence="7" id="KW-0472">Membrane</keyword>
<comment type="caution">
    <text evidence="9">The sequence shown here is derived from an EMBL/GenBank/DDBJ whole genome shotgun (WGS) entry which is preliminary data.</text>
</comment>
<sequence>MRSIRSFFQSLRSPEKLQVTVFVALLAVVSFFSLCSLLMAYKTDTVINNQATGDDRLESDLNANILGTEVLMNLNGTMHRLLGHDQMNGVTRLQNGYLTELQGSVWPETLQDNAEKIAEVQQKLAERGIPFLYAVTPYKIQAEDPELPPYTEDHTNEALDLYVQDLQNLGVPVLDLRQAFAAQEADPYTLFYRTDHHWNVHGGFFAYTQLAQRMQQMLGVQVDPALLTEDSFHEEVYPAWHLGTHGQRTGTVFAGGADDFAILVPDFETRILDEGSGKAGTFEEILLDTSVLQSRDLASRYTYDTVFRFADFQSQNTGCGKKVLFLSDSMGRAVLPFLTLAFTEVRTIEAYSPQNVTMEYIEAYQPDIVVFMHYATVTFNAGCFAFSL</sequence>